<protein>
    <submittedName>
        <fullName evidence="2">Uncharacterized protein</fullName>
    </submittedName>
</protein>
<dbReference type="Proteomes" id="UP001149163">
    <property type="component" value="Unassembled WGS sequence"/>
</dbReference>
<dbReference type="EMBL" id="JAPQKN010000001">
    <property type="protein sequence ID" value="KAJ5174940.1"/>
    <property type="molecule type" value="Genomic_DNA"/>
</dbReference>
<evidence type="ECO:0000313" key="2">
    <source>
        <dbReference type="EMBL" id="KAJ5174940.1"/>
    </source>
</evidence>
<evidence type="ECO:0000313" key="3">
    <source>
        <dbReference type="Proteomes" id="UP001149163"/>
    </source>
</evidence>
<gene>
    <name evidence="2" type="ORF">N7482_000817</name>
</gene>
<feature type="compositionally biased region" description="Acidic residues" evidence="1">
    <location>
        <begin position="333"/>
        <end position="342"/>
    </location>
</feature>
<name>A0A9W9IFA4_9EURO</name>
<sequence>MGNFKDGSMACVKAAMISYTQELKGHKEECARLLTEHEQNTPDMIWKKSDEEGRAPFSAGDSAKYKLVTTVTYENGKPVFPPKFTRLSDELVYLATKFLKMTDRANGYPYDFNDRGDIREDRVPSGLSPIIWAHGLPFFPVFKGYYILCGRKHARWVGWLLHKKQHKTMQACPMWTIGPVVAPGGAVNLARTVNRQMRMHIPKSAKDVDRRWEKAAGARDIVSTAHYQLSVVPRTPSTGFVLMPIYQVEGYHVRCGPNAIDGGKGVEIGRRTLSDHGVTQFDYDASLKKPYSNEENPALYPDGDSECTDSEATELMSDMEEDEDGSFVNNSEESAETGEIVEEPPKKKLKKNLAASVEDGNQRIPRRQTTQYFRSPQISNWNANTPMTFDATTAKKRLMEITTAVGVKCTADDEITSGSMVTRDTKTDSEVKTTAAIISSDTVGNIADSKVAHGETTHFEATSRTDTLLKRDMEIKSAVEDINMVNMREIPTLGTPSPENKAFAGSPRC</sequence>
<dbReference type="RefSeq" id="XP_056546548.1">
    <property type="nucleotide sequence ID" value="XM_056682942.1"/>
</dbReference>
<dbReference type="GeneID" id="81422118"/>
<feature type="compositionally biased region" description="Acidic residues" evidence="1">
    <location>
        <begin position="303"/>
        <end position="325"/>
    </location>
</feature>
<reference evidence="2" key="2">
    <citation type="journal article" date="2023" name="IMA Fungus">
        <title>Comparative genomic study of the Penicillium genus elucidates a diverse pangenome and 15 lateral gene transfer events.</title>
        <authorList>
            <person name="Petersen C."/>
            <person name="Sorensen T."/>
            <person name="Nielsen M.R."/>
            <person name="Sondergaard T.E."/>
            <person name="Sorensen J.L."/>
            <person name="Fitzpatrick D.A."/>
            <person name="Frisvad J.C."/>
            <person name="Nielsen K.L."/>
        </authorList>
    </citation>
    <scope>NUCLEOTIDE SEQUENCE</scope>
    <source>
        <strain evidence="2">IBT 26290</strain>
    </source>
</reference>
<feature type="region of interest" description="Disordered" evidence="1">
    <location>
        <begin position="288"/>
        <end position="349"/>
    </location>
</feature>
<dbReference type="OrthoDB" id="4471998at2759"/>
<accession>A0A9W9IFA4</accession>
<evidence type="ECO:0000256" key="1">
    <source>
        <dbReference type="SAM" id="MobiDB-lite"/>
    </source>
</evidence>
<keyword evidence="3" id="KW-1185">Reference proteome</keyword>
<reference evidence="2" key="1">
    <citation type="submission" date="2022-11" db="EMBL/GenBank/DDBJ databases">
        <authorList>
            <person name="Petersen C."/>
        </authorList>
    </citation>
    <scope>NUCLEOTIDE SEQUENCE</scope>
    <source>
        <strain evidence="2">IBT 26290</strain>
    </source>
</reference>
<proteinExistence type="predicted"/>
<organism evidence="2 3">
    <name type="scientific">Penicillium canariense</name>
    <dbReference type="NCBI Taxonomy" id="189055"/>
    <lineage>
        <taxon>Eukaryota</taxon>
        <taxon>Fungi</taxon>
        <taxon>Dikarya</taxon>
        <taxon>Ascomycota</taxon>
        <taxon>Pezizomycotina</taxon>
        <taxon>Eurotiomycetes</taxon>
        <taxon>Eurotiomycetidae</taxon>
        <taxon>Eurotiales</taxon>
        <taxon>Aspergillaceae</taxon>
        <taxon>Penicillium</taxon>
    </lineage>
</organism>
<dbReference type="AlphaFoldDB" id="A0A9W9IFA4"/>
<comment type="caution">
    <text evidence="2">The sequence shown here is derived from an EMBL/GenBank/DDBJ whole genome shotgun (WGS) entry which is preliminary data.</text>
</comment>